<accession>A0A1K1LFY9</accession>
<dbReference type="SUPFAM" id="SSF53383">
    <property type="entry name" value="PLP-dependent transferases"/>
    <property type="match status" value="1"/>
</dbReference>
<proteinExistence type="inferred from homology"/>
<comment type="cofactor">
    <cofactor evidence="1 6">
        <name>pyridoxal 5'-phosphate</name>
        <dbReference type="ChEBI" id="CHEBI:597326"/>
    </cofactor>
</comment>
<dbReference type="GO" id="GO:0003962">
    <property type="term" value="F:cystathionine gamma-synthase activity"/>
    <property type="evidence" value="ECO:0007669"/>
    <property type="project" value="UniProtKB-EC"/>
</dbReference>
<organism evidence="7 8">
    <name type="scientific">Desulfovibrio piger</name>
    <dbReference type="NCBI Taxonomy" id="901"/>
    <lineage>
        <taxon>Bacteria</taxon>
        <taxon>Pseudomonadati</taxon>
        <taxon>Thermodesulfobacteriota</taxon>
        <taxon>Desulfovibrionia</taxon>
        <taxon>Desulfovibrionales</taxon>
        <taxon>Desulfovibrionaceae</taxon>
        <taxon>Desulfovibrio</taxon>
    </lineage>
</organism>
<dbReference type="GO" id="GO:0071269">
    <property type="term" value="P:L-homocysteine biosynthetic process"/>
    <property type="evidence" value="ECO:0007669"/>
    <property type="project" value="TreeGrafter"/>
</dbReference>
<dbReference type="GO" id="GO:0030170">
    <property type="term" value="F:pyridoxal phosphate binding"/>
    <property type="evidence" value="ECO:0007669"/>
    <property type="project" value="InterPro"/>
</dbReference>
<dbReference type="GO" id="GO:0004124">
    <property type="term" value="F:cysteine synthase activity"/>
    <property type="evidence" value="ECO:0007669"/>
    <property type="project" value="TreeGrafter"/>
</dbReference>
<dbReference type="GO" id="GO:0003961">
    <property type="term" value="F:O-acetylhomoserine aminocarboxypropyltransferase activity"/>
    <property type="evidence" value="ECO:0007669"/>
    <property type="project" value="UniProtKB-EC"/>
</dbReference>
<dbReference type="Gene3D" id="3.40.640.10">
    <property type="entry name" value="Type I PLP-dependent aspartate aminotransferase-like (Major domain)"/>
    <property type="match status" value="1"/>
</dbReference>
<comment type="similarity">
    <text evidence="2 6">Belongs to the trans-sulfuration enzymes family.</text>
</comment>
<dbReference type="AlphaFoldDB" id="A0A1K1LFY9"/>
<evidence type="ECO:0000256" key="4">
    <source>
        <dbReference type="ARBA" id="ARBA00022898"/>
    </source>
</evidence>
<protein>
    <submittedName>
        <fullName evidence="7">O-acetylhomoserine sulfhydrylase / O-succinylhomoserine sulfhydrylase</fullName>
        <ecNumber evidence="7">2.5.1.48</ecNumber>
        <ecNumber evidence="7">2.5.1.49</ecNumber>
    </submittedName>
</protein>
<evidence type="ECO:0000313" key="8">
    <source>
        <dbReference type="Proteomes" id="UP000186323"/>
    </source>
</evidence>
<dbReference type="KEGG" id="dpg:DESPIGER_0478"/>
<evidence type="ECO:0000256" key="5">
    <source>
        <dbReference type="PIRSR" id="PIRSR001434-2"/>
    </source>
</evidence>
<name>A0A1K1LFY9_9BACT</name>
<dbReference type="Proteomes" id="UP000186323">
    <property type="component" value="Chromosome I"/>
</dbReference>
<evidence type="ECO:0000256" key="3">
    <source>
        <dbReference type="ARBA" id="ARBA00022679"/>
    </source>
</evidence>
<dbReference type="Gene3D" id="3.90.1150.10">
    <property type="entry name" value="Aspartate Aminotransferase, domain 1"/>
    <property type="match status" value="1"/>
</dbReference>
<gene>
    <name evidence="7" type="ORF">DESPIGER_0478</name>
</gene>
<dbReference type="EC" id="2.5.1.48" evidence="7"/>
<dbReference type="PIRSF" id="PIRSF001434">
    <property type="entry name" value="CGS"/>
    <property type="match status" value="1"/>
</dbReference>
<dbReference type="InterPro" id="IPR015422">
    <property type="entry name" value="PyrdxlP-dep_Trfase_small"/>
</dbReference>
<keyword evidence="3 7" id="KW-0808">Transferase</keyword>
<dbReference type="EMBL" id="LT630450">
    <property type="protein sequence ID" value="SFV72366.1"/>
    <property type="molecule type" value="Genomic_DNA"/>
</dbReference>
<reference evidence="8" key="1">
    <citation type="submission" date="2016-10" db="EMBL/GenBank/DDBJ databases">
        <authorList>
            <person name="Wegmann U."/>
        </authorList>
    </citation>
    <scope>NUCLEOTIDE SEQUENCE [LARGE SCALE GENOMIC DNA]</scope>
</reference>
<keyword evidence="8" id="KW-1185">Reference proteome</keyword>
<dbReference type="EC" id="2.5.1.49" evidence="7"/>
<dbReference type="InterPro" id="IPR006235">
    <property type="entry name" value="OAc-hSer/O-AcSer_sulfhydrylase"/>
</dbReference>
<sequence length="430" mass="46780">MDFLRNEEPMKTESLCLHAGYTPKNGEPRVVPIVQSTTFTYDSTAEVAKLFDLETSGFFYTRLGNPTVDAVEQKITALEGGVGALCTSSGQAANLIAILNLARSGDHVVSMASIYGGTFNLFAVTLKKMGIEVTFVDQRADDAEIEKAIRPNTKAVFGETLTNPSMDVLDIERIAALAHRHGLPLIVDNTFATPVLCRPFDFGADIVVHSTTKYMDGHALQMGGVIVDSGKFDWTSGRFPEFTEPDASYHGLIYTQAFGKAAYIVKARVQLMRDLGCCQTPQGAFYINQGLETLPLRMERHCRNAEAVATFLAGHGKVESVCYPWLPDSHDKALAEKYLPRGCSGVISFSLKGGRDAGARFIDSLKMVSLQVHVADIRTCVLHPASSTHRQLTDEQLTEAGITPGMVRLSVGLENIDDLLEDLSQALAQA</sequence>
<evidence type="ECO:0000313" key="7">
    <source>
        <dbReference type="EMBL" id="SFV72366.1"/>
    </source>
</evidence>
<dbReference type="GO" id="GO:0006535">
    <property type="term" value="P:cysteine biosynthetic process from serine"/>
    <property type="evidence" value="ECO:0007669"/>
    <property type="project" value="TreeGrafter"/>
</dbReference>
<dbReference type="FunFam" id="3.40.640.10:FF:000035">
    <property type="entry name" value="O-succinylhomoserine sulfhydrylase"/>
    <property type="match status" value="1"/>
</dbReference>
<evidence type="ECO:0000256" key="2">
    <source>
        <dbReference type="ARBA" id="ARBA00009077"/>
    </source>
</evidence>
<dbReference type="CDD" id="cd00614">
    <property type="entry name" value="CGS_like"/>
    <property type="match status" value="1"/>
</dbReference>
<dbReference type="NCBIfam" id="TIGR01326">
    <property type="entry name" value="OAH_OAS_sulfhy"/>
    <property type="match status" value="1"/>
</dbReference>
<dbReference type="InterPro" id="IPR015424">
    <property type="entry name" value="PyrdxlP-dep_Trfase"/>
</dbReference>
<dbReference type="GO" id="GO:0005737">
    <property type="term" value="C:cytoplasm"/>
    <property type="evidence" value="ECO:0007669"/>
    <property type="project" value="TreeGrafter"/>
</dbReference>
<keyword evidence="4 5" id="KW-0663">Pyridoxal phosphate</keyword>
<evidence type="ECO:0000256" key="6">
    <source>
        <dbReference type="RuleBase" id="RU362118"/>
    </source>
</evidence>
<dbReference type="InterPro" id="IPR015421">
    <property type="entry name" value="PyrdxlP-dep_Trfase_major"/>
</dbReference>
<dbReference type="Pfam" id="PF01053">
    <property type="entry name" value="Cys_Met_Meta_PP"/>
    <property type="match status" value="1"/>
</dbReference>
<feature type="modified residue" description="N6-(pyridoxal phosphate)lysine" evidence="5">
    <location>
        <position position="213"/>
    </location>
</feature>
<dbReference type="InterPro" id="IPR000277">
    <property type="entry name" value="Cys/Met-Metab_PyrdxlP-dep_enz"/>
</dbReference>
<dbReference type="PANTHER" id="PTHR43797">
    <property type="entry name" value="HOMOCYSTEINE/CYSTEINE SYNTHASE"/>
    <property type="match status" value="1"/>
</dbReference>
<dbReference type="GO" id="GO:0019346">
    <property type="term" value="P:transsulfuration"/>
    <property type="evidence" value="ECO:0007669"/>
    <property type="project" value="InterPro"/>
</dbReference>
<evidence type="ECO:0000256" key="1">
    <source>
        <dbReference type="ARBA" id="ARBA00001933"/>
    </source>
</evidence>
<dbReference type="PANTHER" id="PTHR43797:SF3">
    <property type="entry name" value="O-ACETYLHOMOSERINE SULFHYDRYLASE"/>
    <property type="match status" value="1"/>
</dbReference>